<dbReference type="InterPro" id="IPR027469">
    <property type="entry name" value="Cation_efflux_TMD_sf"/>
</dbReference>
<evidence type="ECO:0000256" key="5">
    <source>
        <dbReference type="ARBA" id="ARBA00022989"/>
    </source>
</evidence>
<dbReference type="GO" id="GO:0010312">
    <property type="term" value="P:detoxification of zinc ion"/>
    <property type="evidence" value="ECO:0007669"/>
    <property type="project" value="TreeGrafter"/>
</dbReference>
<dbReference type="Pfam" id="PF01545">
    <property type="entry name" value="Cation_efflux"/>
    <property type="match status" value="1"/>
</dbReference>
<proteinExistence type="inferred from homology"/>
<evidence type="ECO:0000256" key="7">
    <source>
        <dbReference type="SAM" id="Phobius"/>
    </source>
</evidence>
<comment type="similarity">
    <text evidence="2">Belongs to the cation diffusion facilitator (CDF) transporter (TC 2.A.4) family. SLC30A subfamily.</text>
</comment>
<dbReference type="AlphaFoldDB" id="A0AAW1AMP1"/>
<dbReference type="GO" id="GO:0005385">
    <property type="term" value="F:zinc ion transmembrane transporter activity"/>
    <property type="evidence" value="ECO:0007669"/>
    <property type="project" value="TreeGrafter"/>
</dbReference>
<keyword evidence="6 7" id="KW-0472">Membrane</keyword>
<evidence type="ECO:0000256" key="1">
    <source>
        <dbReference type="ARBA" id="ARBA00004141"/>
    </source>
</evidence>
<reference evidence="9 10" key="1">
    <citation type="journal article" date="2024" name="Proc. Natl. Acad. Sci. U.S.A.">
        <title>The genetic regulatory architecture and epigenomic basis for age-related changes in rattlesnake venom.</title>
        <authorList>
            <person name="Hogan M.P."/>
            <person name="Holding M.L."/>
            <person name="Nystrom G.S."/>
            <person name="Colston T.J."/>
            <person name="Bartlett D.A."/>
            <person name="Mason A.J."/>
            <person name="Ellsworth S.A."/>
            <person name="Rautsaw R.M."/>
            <person name="Lawrence K.C."/>
            <person name="Strickland J.L."/>
            <person name="He B."/>
            <person name="Fraser P."/>
            <person name="Margres M.J."/>
            <person name="Gilbert D.M."/>
            <person name="Gibbs H.L."/>
            <person name="Parkinson C.L."/>
            <person name="Rokyta D.R."/>
        </authorList>
    </citation>
    <scope>NUCLEOTIDE SEQUENCE [LARGE SCALE GENOMIC DNA]</scope>
    <source>
        <strain evidence="9">DRR0105</strain>
    </source>
</reference>
<feature type="transmembrane region" description="Helical" evidence="7">
    <location>
        <begin position="92"/>
        <end position="116"/>
    </location>
</feature>
<evidence type="ECO:0000259" key="8">
    <source>
        <dbReference type="Pfam" id="PF01545"/>
    </source>
</evidence>
<name>A0AAW1AMP1_CROAD</name>
<evidence type="ECO:0000313" key="10">
    <source>
        <dbReference type="Proteomes" id="UP001474421"/>
    </source>
</evidence>
<dbReference type="GO" id="GO:0006882">
    <property type="term" value="P:intracellular zinc ion homeostasis"/>
    <property type="evidence" value="ECO:0007669"/>
    <property type="project" value="TreeGrafter"/>
</dbReference>
<keyword evidence="3 7" id="KW-0812">Transmembrane</keyword>
<dbReference type="PANTHER" id="PTHR45820:SF1">
    <property type="entry name" value="PROTON-COUPLED ZINC ANTIPORTER SLC30A1"/>
    <property type="match status" value="1"/>
</dbReference>
<evidence type="ECO:0000256" key="4">
    <source>
        <dbReference type="ARBA" id="ARBA00022833"/>
    </source>
</evidence>
<protein>
    <submittedName>
        <fullName evidence="9">Zinc transporter 1-like</fullName>
    </submittedName>
</protein>
<gene>
    <name evidence="9" type="ORF">NXF25_018458</name>
</gene>
<keyword evidence="4" id="KW-0862">Zinc</keyword>
<dbReference type="InterPro" id="IPR058533">
    <property type="entry name" value="Cation_efflux_TM"/>
</dbReference>
<feature type="transmembrane region" description="Helical" evidence="7">
    <location>
        <begin position="213"/>
        <end position="237"/>
    </location>
</feature>
<evidence type="ECO:0000256" key="3">
    <source>
        <dbReference type="ARBA" id="ARBA00022692"/>
    </source>
</evidence>
<comment type="caution">
    <text evidence="9">The sequence shown here is derived from an EMBL/GenBank/DDBJ whole genome shotgun (WGS) entry which is preliminary data.</text>
</comment>
<dbReference type="PANTHER" id="PTHR45820">
    <property type="entry name" value="FI23527P1"/>
    <property type="match status" value="1"/>
</dbReference>
<comment type="subcellular location">
    <subcellularLocation>
        <location evidence="1">Membrane</location>
        <topology evidence="1">Multi-pass membrane protein</topology>
    </subcellularLocation>
</comment>
<dbReference type="Proteomes" id="UP001474421">
    <property type="component" value="Unassembled WGS sequence"/>
</dbReference>
<dbReference type="SUPFAM" id="SSF161111">
    <property type="entry name" value="Cation efflux protein transmembrane domain-like"/>
    <property type="match status" value="1"/>
</dbReference>
<evidence type="ECO:0000313" key="9">
    <source>
        <dbReference type="EMBL" id="KAK9391128.1"/>
    </source>
</evidence>
<dbReference type="Gene3D" id="1.20.1510.10">
    <property type="entry name" value="Cation efflux protein transmembrane domain"/>
    <property type="match status" value="1"/>
</dbReference>
<feature type="domain" description="Cation efflux protein transmembrane" evidence="8">
    <location>
        <begin position="33"/>
        <end position="146"/>
    </location>
</feature>
<dbReference type="GO" id="GO:0005783">
    <property type="term" value="C:endoplasmic reticulum"/>
    <property type="evidence" value="ECO:0007669"/>
    <property type="project" value="TreeGrafter"/>
</dbReference>
<sequence>MAPHLRKTPEFSLASLPSRLVGSPDFTLGQLYLLVTLFLAEMVASRVTASLLLQACAFHTLEGTLALAVRLMDARLGTAAGAYASWKNTFGWSRAPVVVTLVSAVLLSALCLALLAEALRRMVEPRLTQHPLALMGIGALAIPIHLVREVLPCKAPAKLDVRACCSKQRFGPMGKQEMEDLLGHGSSNHRQTWLVREKEGNPVLATGPWRTLYLGWMMACFGPLAVFLHSLLIYLWWTPCPGHAMCLEPCPKDPCQLWVTSEVLPALSMDCWLLYVDPGLAMVVAMAFLWLIWPALRASALVLLQAMPEGLDLWLLERHLQATEGVVAVQQLRVWQLDGCGRLVATAHVVCLDVAAFGPVIQRVKGVFCEHGIHAVTVEPNLGMCPNKECREGSGQGPAKRQLRADAAEMLEFETWV</sequence>
<keyword evidence="10" id="KW-1185">Reference proteome</keyword>
<evidence type="ECO:0000256" key="6">
    <source>
        <dbReference type="ARBA" id="ARBA00023136"/>
    </source>
</evidence>
<organism evidence="9 10">
    <name type="scientific">Crotalus adamanteus</name>
    <name type="common">Eastern diamondback rattlesnake</name>
    <dbReference type="NCBI Taxonomy" id="8729"/>
    <lineage>
        <taxon>Eukaryota</taxon>
        <taxon>Metazoa</taxon>
        <taxon>Chordata</taxon>
        <taxon>Craniata</taxon>
        <taxon>Vertebrata</taxon>
        <taxon>Euteleostomi</taxon>
        <taxon>Lepidosauria</taxon>
        <taxon>Squamata</taxon>
        <taxon>Bifurcata</taxon>
        <taxon>Unidentata</taxon>
        <taxon>Episquamata</taxon>
        <taxon>Toxicofera</taxon>
        <taxon>Serpentes</taxon>
        <taxon>Colubroidea</taxon>
        <taxon>Viperidae</taxon>
        <taxon>Crotalinae</taxon>
        <taxon>Crotalus</taxon>
    </lineage>
</organism>
<evidence type="ECO:0000256" key="2">
    <source>
        <dbReference type="ARBA" id="ARBA00008873"/>
    </source>
</evidence>
<feature type="transmembrane region" description="Helical" evidence="7">
    <location>
        <begin position="272"/>
        <end position="293"/>
    </location>
</feature>
<dbReference type="GO" id="GO:0016020">
    <property type="term" value="C:membrane"/>
    <property type="evidence" value="ECO:0007669"/>
    <property type="project" value="UniProtKB-SubCell"/>
</dbReference>
<dbReference type="GO" id="GO:0019855">
    <property type="term" value="F:calcium channel inhibitor activity"/>
    <property type="evidence" value="ECO:0007669"/>
    <property type="project" value="TreeGrafter"/>
</dbReference>
<dbReference type="GO" id="GO:0005794">
    <property type="term" value="C:Golgi apparatus"/>
    <property type="evidence" value="ECO:0007669"/>
    <property type="project" value="TreeGrafter"/>
</dbReference>
<accession>A0AAW1AMP1</accession>
<dbReference type="EMBL" id="JAOTOJ010000019">
    <property type="protein sequence ID" value="KAK9391128.1"/>
    <property type="molecule type" value="Genomic_DNA"/>
</dbReference>
<keyword evidence="5 7" id="KW-1133">Transmembrane helix</keyword>